<dbReference type="PANTHER" id="PTHR34072:SF52">
    <property type="entry name" value="RIBONUCLEASE H"/>
    <property type="match status" value="1"/>
</dbReference>
<sequence>GIQPLPSKVQIMRGFLQPTSPRKLREVLGLINFHRRFIDSCTQILKPFTHMHQSPKSSTALVDWTSFALKAFARAKQALVKTTDVAYTRPDASTKLKVDAFDVATGAVLQQHDQTGWFSLGFFC</sequence>
<dbReference type="InterPro" id="IPR043502">
    <property type="entry name" value="DNA/RNA_pol_sf"/>
</dbReference>
<organism evidence="2">
    <name type="scientific">Ixodes ricinus</name>
    <name type="common">Common tick</name>
    <name type="synonym">Acarus ricinus</name>
    <dbReference type="NCBI Taxonomy" id="34613"/>
    <lineage>
        <taxon>Eukaryota</taxon>
        <taxon>Metazoa</taxon>
        <taxon>Ecdysozoa</taxon>
        <taxon>Arthropoda</taxon>
        <taxon>Chelicerata</taxon>
        <taxon>Arachnida</taxon>
        <taxon>Acari</taxon>
        <taxon>Parasitiformes</taxon>
        <taxon>Ixodida</taxon>
        <taxon>Ixodoidea</taxon>
        <taxon>Ixodidae</taxon>
        <taxon>Ixodinae</taxon>
        <taxon>Ixodes</taxon>
    </lineage>
</organism>
<dbReference type="InterPro" id="IPR043128">
    <property type="entry name" value="Rev_trsase/Diguanyl_cyclase"/>
</dbReference>
<dbReference type="Pfam" id="PF17919">
    <property type="entry name" value="RT_RNaseH_2"/>
    <property type="match status" value="1"/>
</dbReference>
<evidence type="ECO:0000259" key="1">
    <source>
        <dbReference type="Pfam" id="PF17919"/>
    </source>
</evidence>
<dbReference type="EMBL" id="GEGO01004616">
    <property type="protein sequence ID" value="JAR90788.1"/>
    <property type="molecule type" value="Transcribed_RNA"/>
</dbReference>
<accession>A0A147BJ40</accession>
<name>A0A147BJ40_IXORI</name>
<dbReference type="Gene3D" id="3.30.70.270">
    <property type="match status" value="1"/>
</dbReference>
<dbReference type="GO" id="GO:0071897">
    <property type="term" value="P:DNA biosynthetic process"/>
    <property type="evidence" value="ECO:0007669"/>
    <property type="project" value="UniProtKB-ARBA"/>
</dbReference>
<evidence type="ECO:0000313" key="2">
    <source>
        <dbReference type="EMBL" id="JAR90788.1"/>
    </source>
</evidence>
<feature type="non-terminal residue" evidence="2">
    <location>
        <position position="1"/>
    </location>
</feature>
<feature type="domain" description="Reverse transcriptase/retrotransposon-derived protein RNase H-like" evidence="1">
    <location>
        <begin position="64"/>
        <end position="122"/>
    </location>
</feature>
<proteinExistence type="predicted"/>
<dbReference type="SUPFAM" id="SSF56672">
    <property type="entry name" value="DNA/RNA polymerases"/>
    <property type="match status" value="1"/>
</dbReference>
<reference evidence="2" key="1">
    <citation type="journal article" date="2018" name="PLoS Negl. Trop. Dis.">
        <title>Sialome diversity of ticks revealed by RNAseq of single tick salivary glands.</title>
        <authorList>
            <person name="Perner J."/>
            <person name="Kropackova S."/>
            <person name="Kopacek P."/>
            <person name="Ribeiro J.M."/>
        </authorList>
    </citation>
    <scope>NUCLEOTIDE SEQUENCE</scope>
    <source>
        <strain evidence="2">Siblings of single egg batch collected in Ceske Budejovice</strain>
        <tissue evidence="2">Salivary glands</tissue>
    </source>
</reference>
<protein>
    <submittedName>
        <fullName evidence="2">Putative polyprotein of retroviral origin</fullName>
    </submittedName>
</protein>
<dbReference type="PANTHER" id="PTHR34072">
    <property type="entry name" value="ENZYMATIC POLYPROTEIN-RELATED"/>
    <property type="match status" value="1"/>
</dbReference>
<dbReference type="AlphaFoldDB" id="A0A147BJ40"/>
<dbReference type="InterPro" id="IPR041577">
    <property type="entry name" value="RT_RNaseH_2"/>
</dbReference>